<proteinExistence type="predicted"/>
<organism evidence="2 3">
    <name type="scientific">Aliiroseovarius pelagivivens</name>
    <dbReference type="NCBI Taxonomy" id="1639690"/>
    <lineage>
        <taxon>Bacteria</taxon>
        <taxon>Pseudomonadati</taxon>
        <taxon>Pseudomonadota</taxon>
        <taxon>Alphaproteobacteria</taxon>
        <taxon>Rhodobacterales</taxon>
        <taxon>Paracoccaceae</taxon>
        <taxon>Aliiroseovarius</taxon>
    </lineage>
</organism>
<reference evidence="2 3" key="1">
    <citation type="submission" date="2018-03" db="EMBL/GenBank/DDBJ databases">
        <authorList>
            <person name="Keele B.F."/>
        </authorList>
    </citation>
    <scope>NUCLEOTIDE SEQUENCE [LARGE SCALE GENOMIC DNA]</scope>
    <source>
        <strain evidence="2 3">CECT 8811</strain>
    </source>
</reference>
<dbReference type="Proteomes" id="UP000244911">
    <property type="component" value="Unassembled WGS sequence"/>
</dbReference>
<dbReference type="AlphaFoldDB" id="A0A2R8AJE8"/>
<dbReference type="SUPFAM" id="SSF141371">
    <property type="entry name" value="PilZ domain-like"/>
    <property type="match status" value="1"/>
</dbReference>
<feature type="transmembrane region" description="Helical" evidence="1">
    <location>
        <begin position="160"/>
        <end position="182"/>
    </location>
</feature>
<name>A0A2R8AJE8_9RHOB</name>
<evidence type="ECO:0000313" key="2">
    <source>
        <dbReference type="EMBL" id="SPF76182.1"/>
    </source>
</evidence>
<keyword evidence="1" id="KW-1133">Transmembrane helix</keyword>
<evidence type="ECO:0000313" key="3">
    <source>
        <dbReference type="Proteomes" id="UP000244911"/>
    </source>
</evidence>
<evidence type="ECO:0008006" key="4">
    <source>
        <dbReference type="Google" id="ProtNLM"/>
    </source>
</evidence>
<gene>
    <name evidence="2" type="ORF">ALP8811_01183</name>
</gene>
<evidence type="ECO:0000256" key="1">
    <source>
        <dbReference type="SAM" id="Phobius"/>
    </source>
</evidence>
<keyword evidence="3" id="KW-1185">Reference proteome</keyword>
<protein>
    <recommendedName>
        <fullName evidence="4">PilZ domain-containing protein</fullName>
    </recommendedName>
</protein>
<dbReference type="EMBL" id="OMOI01000001">
    <property type="protein sequence ID" value="SPF76182.1"/>
    <property type="molecule type" value="Genomic_DNA"/>
</dbReference>
<keyword evidence="1" id="KW-0812">Transmembrane</keyword>
<accession>A0A2R8AJE8</accession>
<keyword evidence="1" id="KW-0472">Membrane</keyword>
<sequence>MQRRYAFLVSFLSSFWVSDTLANDTRICRDVSELQAAYMRFQDANHVADPAATKLLMSTLSQRIKRVRDFNVPTGVVSQSDALGVISNALDRAVAQSRTGAVLVANLSSLRTDLELLTIVFGCEFVTSSDVGGETKPLAIRKKPGAEQADVGMPALSDPMVLGGGALGLLAVMAAILARLALHGRGKREVCNTPVLVSINDRCTMTRIVDINRNGMKIEAASIHEQDDWVDLYFCGHNCRGKIKWKNEYFAGVRFQKRISPTAVTDILEKSQSSLEESGLGMNATPCFSLGCHEGCGKHCPSAMTERTVKTLERSYQQH</sequence>